<evidence type="ECO:0000313" key="3">
    <source>
        <dbReference type="Proteomes" id="UP000029553"/>
    </source>
</evidence>
<dbReference type="Pfam" id="PF03401">
    <property type="entry name" value="TctC"/>
    <property type="match status" value="1"/>
</dbReference>
<accession>A0A096FPM2</accession>
<gene>
    <name evidence="2" type="ORF">P353_03335</name>
</gene>
<dbReference type="SUPFAM" id="SSF53850">
    <property type="entry name" value="Periplasmic binding protein-like II"/>
    <property type="match status" value="1"/>
</dbReference>
<evidence type="ECO:0000313" key="2">
    <source>
        <dbReference type="EMBL" id="KGH32296.1"/>
    </source>
</evidence>
<comment type="caution">
    <text evidence="2">The sequence shown here is derived from an EMBL/GenBank/DDBJ whole genome shotgun (WGS) entry which is preliminary data.</text>
</comment>
<dbReference type="CDD" id="cd07012">
    <property type="entry name" value="PBP2_Bug_TTT"/>
    <property type="match status" value="1"/>
</dbReference>
<dbReference type="PANTHER" id="PTHR42928:SF5">
    <property type="entry name" value="BLR1237 PROTEIN"/>
    <property type="match status" value="1"/>
</dbReference>
<dbReference type="PANTHER" id="PTHR42928">
    <property type="entry name" value="TRICARBOXYLATE-BINDING PROTEIN"/>
    <property type="match status" value="1"/>
</dbReference>
<dbReference type="EMBL" id="AWOR01000001">
    <property type="protein sequence ID" value="KGH32296.1"/>
    <property type="molecule type" value="Genomic_DNA"/>
</dbReference>
<dbReference type="Gene3D" id="3.40.190.150">
    <property type="entry name" value="Bordetella uptake gene, domain 1"/>
    <property type="match status" value="1"/>
</dbReference>
<dbReference type="InterPro" id="IPR042100">
    <property type="entry name" value="Bug_dom1"/>
</dbReference>
<reference evidence="2 3" key="1">
    <citation type="submission" date="2013-09" db="EMBL/GenBank/DDBJ databases">
        <title>High correlation between genotypes and phenotypes of environmental bacteria Comamonas testosteroni strains.</title>
        <authorList>
            <person name="Liu L."/>
            <person name="Zhu W."/>
            <person name="Xia X."/>
            <person name="Xu B."/>
            <person name="Luo M."/>
            <person name="Wang G."/>
        </authorList>
    </citation>
    <scope>NUCLEOTIDE SEQUENCE [LARGE SCALE GENOMIC DNA]</scope>
    <source>
        <strain evidence="2 3">JL40</strain>
    </source>
</reference>
<proteinExistence type="inferred from homology"/>
<sequence length="312" mass="33478">MACSALAAQGVLAQGGFPEKPIRVVLPFASGSGSDASLRYVTSKIAQATGWTFVVDNKPGGNSFIGVHDFMRASADGYTLLYSGGTTHGVNSALFKQLPYDPVKDMVPVVSVVFSPMVLLARPSLQVDTTAQLVELIRKQPGKYTAATGSAFQQLAVHLLRHEAGLDFHDVAYKGSAQSMTDLLGGHVDFTIVDGGAAMPMVRSGKLKALAVTSGRRVAALPDTPTMAEAGLPDIRLNGWAAFFARAGTPQPVLEKLRQAFNQYLQSADYEKYAAENASFHENLSPKQMNQFIRSEIERAKSTFQRAGLKPQ</sequence>
<dbReference type="Proteomes" id="UP000029553">
    <property type="component" value="Unassembled WGS sequence"/>
</dbReference>
<protein>
    <submittedName>
        <fullName evidence="2">ABC transporter substrate-binding protein</fullName>
    </submittedName>
</protein>
<dbReference type="PIRSF" id="PIRSF017082">
    <property type="entry name" value="YflP"/>
    <property type="match status" value="1"/>
</dbReference>
<name>A0A096FPM2_COMTE</name>
<dbReference type="InterPro" id="IPR005064">
    <property type="entry name" value="BUG"/>
</dbReference>
<comment type="similarity">
    <text evidence="1">Belongs to the UPF0065 (bug) family.</text>
</comment>
<dbReference type="AlphaFoldDB" id="A0A096FPM2"/>
<dbReference type="Gene3D" id="3.40.190.10">
    <property type="entry name" value="Periplasmic binding protein-like II"/>
    <property type="match status" value="1"/>
</dbReference>
<organism evidence="2 3">
    <name type="scientific">Comamonas testosteroni</name>
    <name type="common">Pseudomonas testosteroni</name>
    <dbReference type="NCBI Taxonomy" id="285"/>
    <lineage>
        <taxon>Bacteria</taxon>
        <taxon>Pseudomonadati</taxon>
        <taxon>Pseudomonadota</taxon>
        <taxon>Betaproteobacteria</taxon>
        <taxon>Burkholderiales</taxon>
        <taxon>Comamonadaceae</taxon>
        <taxon>Comamonas</taxon>
    </lineage>
</organism>
<evidence type="ECO:0000256" key="1">
    <source>
        <dbReference type="ARBA" id="ARBA00006987"/>
    </source>
</evidence>